<name>A0A1S4BST3_TOBAC</name>
<dbReference type="KEGG" id="nta:107811511"/>
<dbReference type="PANTHER" id="PTHR11439:SF455">
    <property type="entry name" value="RLK (RECEPTOR-LIKE PROTEIN KINASE) 8, PUTATIVE-RELATED"/>
    <property type="match status" value="1"/>
</dbReference>
<dbReference type="PANTHER" id="PTHR11439">
    <property type="entry name" value="GAG-POL-RELATED RETROTRANSPOSON"/>
    <property type="match status" value="1"/>
</dbReference>
<dbReference type="AlphaFoldDB" id="A0A1S4BST3"/>
<evidence type="ECO:0000259" key="1">
    <source>
        <dbReference type="Pfam" id="PF07727"/>
    </source>
</evidence>
<dbReference type="RefSeq" id="XP_016491945.1">
    <property type="nucleotide sequence ID" value="XM_016636459.1"/>
</dbReference>
<protein>
    <submittedName>
        <fullName evidence="2">Uncharacterized mitochondrial protein AtMg00810-like</fullName>
    </submittedName>
</protein>
<accession>A0A1S4BST3</accession>
<dbReference type="PaxDb" id="4097-A0A1S4BST3"/>
<dbReference type="Pfam" id="PF07727">
    <property type="entry name" value="RVT_2"/>
    <property type="match status" value="1"/>
</dbReference>
<feature type="domain" description="Reverse transcriptase Ty1/copia-type" evidence="1">
    <location>
        <begin position="1"/>
        <end position="83"/>
    </location>
</feature>
<dbReference type="InterPro" id="IPR013103">
    <property type="entry name" value="RVT_2"/>
</dbReference>
<gene>
    <name evidence="2" type="primary">LOC107811511</name>
</gene>
<sequence>MWNKCLIDILISFGSKGCKTDSSLFYLHSSGVKIFCLIYVDDIWVMRNSCACISSLVAKLESRFAVKDLGKLSYFFGIEATWTPSLTYLKAHKCNTATLWLLLPHLQADCPPMMVNPFIIRPLKLIFRYIKASPSYGLFFTWQFSLLSHGYSDADWGGSLDDHKSITSFSIYLVSHLISWAARKQKAVSESSTEIEYRALASCQC</sequence>
<dbReference type="STRING" id="4097.A0A1S4BST3"/>
<organism evidence="2">
    <name type="scientific">Nicotiana tabacum</name>
    <name type="common">Common tobacco</name>
    <dbReference type="NCBI Taxonomy" id="4097"/>
    <lineage>
        <taxon>Eukaryota</taxon>
        <taxon>Viridiplantae</taxon>
        <taxon>Streptophyta</taxon>
        <taxon>Embryophyta</taxon>
        <taxon>Tracheophyta</taxon>
        <taxon>Spermatophyta</taxon>
        <taxon>Magnoliopsida</taxon>
        <taxon>eudicotyledons</taxon>
        <taxon>Gunneridae</taxon>
        <taxon>Pentapetalae</taxon>
        <taxon>asterids</taxon>
        <taxon>lamiids</taxon>
        <taxon>Solanales</taxon>
        <taxon>Solanaceae</taxon>
        <taxon>Nicotianoideae</taxon>
        <taxon>Nicotianeae</taxon>
        <taxon>Nicotiana</taxon>
    </lineage>
</organism>
<evidence type="ECO:0000313" key="2">
    <source>
        <dbReference type="RefSeq" id="XP_016491945.1"/>
    </source>
</evidence>
<dbReference type="OrthoDB" id="1931024at2759"/>
<reference evidence="2" key="1">
    <citation type="submission" date="2025-08" db="UniProtKB">
        <authorList>
            <consortium name="RefSeq"/>
        </authorList>
    </citation>
    <scope>IDENTIFICATION</scope>
</reference>
<proteinExistence type="predicted"/>
<dbReference type="CDD" id="cd09272">
    <property type="entry name" value="RNase_HI_RT_Ty1"/>
    <property type="match status" value="1"/>
</dbReference>